<dbReference type="EMBL" id="AEAH01001495">
    <property type="protein sequence ID" value="EGH33209.1"/>
    <property type="molecule type" value="Genomic_DNA"/>
</dbReference>
<accession>F3FSL7</accession>
<evidence type="ECO:0000313" key="2">
    <source>
        <dbReference type="Proteomes" id="UP000004471"/>
    </source>
</evidence>
<organism evidence="1 2">
    <name type="scientific">Pseudomonas syringae pv. japonica str. M301072</name>
    <dbReference type="NCBI Taxonomy" id="629262"/>
    <lineage>
        <taxon>Bacteria</taxon>
        <taxon>Pseudomonadati</taxon>
        <taxon>Pseudomonadota</taxon>
        <taxon>Gammaproteobacteria</taxon>
        <taxon>Pseudomonadales</taxon>
        <taxon>Pseudomonadaceae</taxon>
        <taxon>Pseudomonas</taxon>
        <taxon>Pseudomonas syringae</taxon>
    </lineage>
</organism>
<proteinExistence type="predicted"/>
<reference evidence="1 2" key="1">
    <citation type="journal article" date="2011" name="PLoS Pathog.">
        <title>Dynamic evolution of pathogenicity revealed by sequencing and comparative genomics of 19 Pseudomonas syringae isolates.</title>
        <authorList>
            <person name="Baltrus D.A."/>
            <person name="Nishimura M.T."/>
            <person name="Romanchuk A."/>
            <person name="Chang J.H."/>
            <person name="Mukhtar M.S."/>
            <person name="Cherkis K."/>
            <person name="Roach J."/>
            <person name="Grant S.R."/>
            <person name="Jones C.D."/>
            <person name="Dangl J.L."/>
        </authorList>
    </citation>
    <scope>NUCLEOTIDE SEQUENCE [LARGE SCALE GENOMIC DNA]</scope>
    <source>
        <strain evidence="2">M301072PT</strain>
    </source>
</reference>
<sequence length="40" mass="4315">AYLGFKQVLNAQLRRVVLAGLVEGLQQQVALGGGQHIQLQ</sequence>
<dbReference type="Proteomes" id="UP000004471">
    <property type="component" value="Unassembled WGS sequence"/>
</dbReference>
<protein>
    <submittedName>
        <fullName evidence="1">Uncharacterized protein</fullName>
    </submittedName>
</protein>
<gene>
    <name evidence="1" type="ORF">PSYJA_31416</name>
</gene>
<comment type="caution">
    <text evidence="1">The sequence shown here is derived from an EMBL/GenBank/DDBJ whole genome shotgun (WGS) entry which is preliminary data.</text>
</comment>
<name>F3FSL7_PSESX</name>
<feature type="non-terminal residue" evidence="1">
    <location>
        <position position="1"/>
    </location>
</feature>
<dbReference type="HOGENOM" id="CLU_3281729_0_0_6"/>
<evidence type="ECO:0000313" key="1">
    <source>
        <dbReference type="EMBL" id="EGH33209.1"/>
    </source>
</evidence>
<dbReference type="AlphaFoldDB" id="F3FSL7"/>